<gene>
    <name evidence="1" type="ORF">S12H4_33969</name>
</gene>
<name>X1V8Y6_9ZZZZ</name>
<reference evidence="1" key="1">
    <citation type="journal article" date="2014" name="Front. Microbiol.">
        <title>High frequency of phylogenetically diverse reductive dehalogenase-homologous genes in deep subseafloor sedimentary metagenomes.</title>
        <authorList>
            <person name="Kawai M."/>
            <person name="Futagami T."/>
            <person name="Toyoda A."/>
            <person name="Takaki Y."/>
            <person name="Nishi S."/>
            <person name="Hori S."/>
            <person name="Arai W."/>
            <person name="Tsubouchi T."/>
            <person name="Morono Y."/>
            <person name="Uchiyama I."/>
            <person name="Ito T."/>
            <person name="Fujiyama A."/>
            <person name="Inagaki F."/>
            <person name="Takami H."/>
        </authorList>
    </citation>
    <scope>NUCLEOTIDE SEQUENCE</scope>
    <source>
        <strain evidence="1">Expedition CK06-06</strain>
    </source>
</reference>
<dbReference type="AlphaFoldDB" id="X1V8Y6"/>
<comment type="caution">
    <text evidence="1">The sequence shown here is derived from an EMBL/GenBank/DDBJ whole genome shotgun (WGS) entry which is preliminary data.</text>
</comment>
<dbReference type="EMBL" id="BARW01020061">
    <property type="protein sequence ID" value="GAJ01815.1"/>
    <property type="molecule type" value="Genomic_DNA"/>
</dbReference>
<accession>X1V8Y6</accession>
<sequence>MLHDFNTNWLDYEAMLEQYGVYATYKGKWLEHIMHLSDVVLGGEVDDWLSYRPEERRQIAIDDQEARRAGEMIYQRGR</sequence>
<organism evidence="1">
    <name type="scientific">marine sediment metagenome</name>
    <dbReference type="NCBI Taxonomy" id="412755"/>
    <lineage>
        <taxon>unclassified sequences</taxon>
        <taxon>metagenomes</taxon>
        <taxon>ecological metagenomes</taxon>
    </lineage>
</organism>
<evidence type="ECO:0000313" key="1">
    <source>
        <dbReference type="EMBL" id="GAJ01815.1"/>
    </source>
</evidence>
<protein>
    <submittedName>
        <fullName evidence="1">Uncharacterized protein</fullName>
    </submittedName>
</protein>
<proteinExistence type="predicted"/>